<gene>
    <name evidence="1" type="ORF">EDC03_2590</name>
</gene>
<dbReference type="AlphaFoldDB" id="A0A3N1GWZ9"/>
<keyword evidence="2" id="KW-1185">Reference proteome</keyword>
<evidence type="ECO:0000313" key="1">
    <source>
        <dbReference type="EMBL" id="ROP34768.1"/>
    </source>
</evidence>
<dbReference type="RefSeq" id="WP_148058085.1">
    <property type="nucleotide sequence ID" value="NZ_RJKN01000006.1"/>
</dbReference>
<protein>
    <recommendedName>
        <fullName evidence="3">Polyketide cyclase/dehydrase/lipid transport protein</fullName>
    </recommendedName>
</protein>
<dbReference type="OrthoDB" id="9797595at2"/>
<dbReference type="Gene3D" id="3.30.530.20">
    <property type="match status" value="1"/>
</dbReference>
<evidence type="ECO:0008006" key="3">
    <source>
        <dbReference type="Google" id="ProtNLM"/>
    </source>
</evidence>
<evidence type="ECO:0000313" key="2">
    <source>
        <dbReference type="Proteomes" id="UP000276232"/>
    </source>
</evidence>
<dbReference type="InParanoid" id="A0A3N1GWZ9"/>
<name>A0A3N1GWZ9_9ACTN</name>
<organism evidence="1 2">
    <name type="scientific">Pseudokineococcus lusitanus</name>
    <dbReference type="NCBI Taxonomy" id="763993"/>
    <lineage>
        <taxon>Bacteria</taxon>
        <taxon>Bacillati</taxon>
        <taxon>Actinomycetota</taxon>
        <taxon>Actinomycetes</taxon>
        <taxon>Kineosporiales</taxon>
        <taxon>Kineosporiaceae</taxon>
        <taxon>Pseudokineococcus</taxon>
    </lineage>
</organism>
<dbReference type="InterPro" id="IPR023393">
    <property type="entry name" value="START-like_dom_sf"/>
</dbReference>
<dbReference type="Proteomes" id="UP000276232">
    <property type="component" value="Unassembled WGS sequence"/>
</dbReference>
<proteinExistence type="predicted"/>
<dbReference type="EMBL" id="RJKN01000006">
    <property type="protein sequence ID" value="ROP34768.1"/>
    <property type="molecule type" value="Genomic_DNA"/>
</dbReference>
<sequence length="183" mass="18932">MTRVPDARDTAAGAARSVVGAVRDVARKVGGGSSPSAVQQTLTVGRSVEEVATLWRDPAAVRRVLGDAGDVAVDGAGDRWTWRLATPGGGDPVEWETVLADGGVPRTLRWSGPDDVGTPGQGAELVVTLRQAPQDLGTEQVLRLALPVPDLAAGAMALTLGYRARSLLLTGETPELEPVPAAR</sequence>
<reference evidence="1 2" key="1">
    <citation type="journal article" date="2015" name="Stand. Genomic Sci.">
        <title>Genomic Encyclopedia of Bacterial and Archaeal Type Strains, Phase III: the genomes of soil and plant-associated and newly described type strains.</title>
        <authorList>
            <person name="Whitman W.B."/>
            <person name="Woyke T."/>
            <person name="Klenk H.P."/>
            <person name="Zhou Y."/>
            <person name="Lilburn T.G."/>
            <person name="Beck B.J."/>
            <person name="De Vos P."/>
            <person name="Vandamme P."/>
            <person name="Eisen J.A."/>
            <person name="Garrity G."/>
            <person name="Hugenholtz P."/>
            <person name="Kyrpides N.C."/>
        </authorList>
    </citation>
    <scope>NUCLEOTIDE SEQUENCE [LARGE SCALE GENOMIC DNA]</scope>
    <source>
        <strain evidence="1 2">CECT 7306</strain>
    </source>
</reference>
<accession>A0A3N1GWZ9</accession>
<dbReference type="SUPFAM" id="SSF55961">
    <property type="entry name" value="Bet v1-like"/>
    <property type="match status" value="1"/>
</dbReference>
<comment type="caution">
    <text evidence="1">The sequence shown here is derived from an EMBL/GenBank/DDBJ whole genome shotgun (WGS) entry which is preliminary data.</text>
</comment>